<evidence type="ECO:0000313" key="3">
    <source>
        <dbReference type="Proteomes" id="UP001163046"/>
    </source>
</evidence>
<name>A0A9X0CVM0_9CNID</name>
<feature type="region of interest" description="Disordered" evidence="1">
    <location>
        <begin position="349"/>
        <end position="387"/>
    </location>
</feature>
<sequence>MPRTVGSDLNISITTTRPFSQRKAWKVQRKSSIQEVLNQDMQEELRSGGNDISTESKVVDVDMHRIKLPVLPRTRRVNNKEHNDLQVLLRGIQCFDFSLQELTTECTDKSSKKSQSSCSQRTDVATNIPETTQERAPFVSGQNHEDNSEGEFSSAKDSTKDKSSVLPLSCSILEGQRVNLRAKLGLNKQRKDPNCQLSEKGNKLSNQSDSTSEGSDIENILMNSIETRRTSSKMVSLKTGKPGGRPVFHLPKADKYDITPRNIITSKVCSVFKVNDLKTSSLFYSGYKNTWIPRRGSYVIKNSVFKSIARQPVVYLRQPSPVAGVKMNLKEHEDSLASAIQTVEEMNIRPPPVDAEDQPRFQDPLSSSLGGGSLGTGRASLLLRQAE</sequence>
<comment type="caution">
    <text evidence="2">The sequence shown here is derived from an EMBL/GenBank/DDBJ whole genome shotgun (WGS) entry which is preliminary data.</text>
</comment>
<dbReference type="Proteomes" id="UP001163046">
    <property type="component" value="Unassembled WGS sequence"/>
</dbReference>
<feature type="region of interest" description="Disordered" evidence="1">
    <location>
        <begin position="106"/>
        <end position="162"/>
    </location>
</feature>
<feature type="region of interest" description="Disordered" evidence="1">
    <location>
        <begin position="189"/>
        <end position="217"/>
    </location>
</feature>
<dbReference type="AlphaFoldDB" id="A0A9X0CVM0"/>
<accession>A0A9X0CVM0</accession>
<dbReference type="EMBL" id="MU826381">
    <property type="protein sequence ID" value="KAJ7377250.1"/>
    <property type="molecule type" value="Genomic_DNA"/>
</dbReference>
<feature type="compositionally biased region" description="Low complexity" evidence="1">
    <location>
        <begin position="376"/>
        <end position="387"/>
    </location>
</feature>
<evidence type="ECO:0000313" key="2">
    <source>
        <dbReference type="EMBL" id="KAJ7377250.1"/>
    </source>
</evidence>
<keyword evidence="3" id="KW-1185">Reference proteome</keyword>
<evidence type="ECO:0000256" key="1">
    <source>
        <dbReference type="SAM" id="MobiDB-lite"/>
    </source>
</evidence>
<organism evidence="2 3">
    <name type="scientific">Desmophyllum pertusum</name>
    <dbReference type="NCBI Taxonomy" id="174260"/>
    <lineage>
        <taxon>Eukaryota</taxon>
        <taxon>Metazoa</taxon>
        <taxon>Cnidaria</taxon>
        <taxon>Anthozoa</taxon>
        <taxon>Hexacorallia</taxon>
        <taxon>Scleractinia</taxon>
        <taxon>Caryophylliina</taxon>
        <taxon>Caryophylliidae</taxon>
        <taxon>Desmophyllum</taxon>
    </lineage>
</organism>
<dbReference type="OrthoDB" id="5980894at2759"/>
<feature type="compositionally biased region" description="Polar residues" evidence="1">
    <location>
        <begin position="121"/>
        <end position="131"/>
    </location>
</feature>
<proteinExistence type="predicted"/>
<gene>
    <name evidence="2" type="ORF">OS493_030061</name>
</gene>
<feature type="compositionally biased region" description="Polar residues" evidence="1">
    <location>
        <begin position="195"/>
        <end position="214"/>
    </location>
</feature>
<reference evidence="2" key="1">
    <citation type="submission" date="2023-01" db="EMBL/GenBank/DDBJ databases">
        <title>Genome assembly of the deep-sea coral Lophelia pertusa.</title>
        <authorList>
            <person name="Herrera S."/>
            <person name="Cordes E."/>
        </authorList>
    </citation>
    <scope>NUCLEOTIDE SEQUENCE</scope>
    <source>
        <strain evidence="2">USNM1676648</strain>
        <tissue evidence="2">Polyp</tissue>
    </source>
</reference>
<protein>
    <submittedName>
        <fullName evidence="2">Uncharacterized protein</fullName>
    </submittedName>
</protein>